<evidence type="ECO:0000313" key="3">
    <source>
        <dbReference type="Ensembl" id="ENSAZOP00000027444.1"/>
    </source>
</evidence>
<dbReference type="GO" id="GO:0043130">
    <property type="term" value="F:ubiquitin binding"/>
    <property type="evidence" value="ECO:0007669"/>
    <property type="project" value="InterPro"/>
</dbReference>
<feature type="region of interest" description="Disordered" evidence="1">
    <location>
        <begin position="113"/>
        <end position="147"/>
    </location>
</feature>
<feature type="domain" description="UMA" evidence="2">
    <location>
        <begin position="4"/>
        <end position="54"/>
    </location>
</feature>
<dbReference type="PANTHER" id="PTHR15960:SF3">
    <property type="entry name" value="UBIQUITIN-ASSOCIATED PROTEIN 1-LIKE"/>
    <property type="match status" value="1"/>
</dbReference>
<evidence type="ECO:0000259" key="2">
    <source>
        <dbReference type="PROSITE" id="PS51497"/>
    </source>
</evidence>
<accession>A0A8B9VUR3</accession>
<dbReference type="InterPro" id="IPR023340">
    <property type="entry name" value="UMA"/>
</dbReference>
<dbReference type="GO" id="GO:0000813">
    <property type="term" value="C:ESCRT I complex"/>
    <property type="evidence" value="ECO:0007669"/>
    <property type="project" value="InterPro"/>
</dbReference>
<reference evidence="3" key="2">
    <citation type="submission" date="2025-09" db="UniProtKB">
        <authorList>
            <consortium name="Ensembl"/>
        </authorList>
    </citation>
    <scope>IDENTIFICATION</scope>
</reference>
<sequence length="412" mass="44751">MSYLDGVPFRTAKSLEEDLAGQNTFIDAPAIDLPDCTDILMSTMHDFSLERKVLYWLEAASQHQTSRHRLTTDTIPTAPPCWLLLVDATEGRETAGGRARDGAVRRCISLNAADQGRGRASDTESEAARPEEDGYLEDDEYSSTSWEENDRDENIFWRRNQHVFQQIRPKTSPGLLEPPPENGFKTASPDTGKQRRSLVLFNNMKNELEAARRKLAALVHPLNRVTAESGGLPEPPALPQRSRNNRSLKYGPAASISCVGGLVPAPPPGPAAPMPPIRKHKPTVPSLSPYTCLPPARPLASRKTKPDSATDLLAALSQEERDLIEPVIALGYPARKAILTLQKTGRQSLGQVGGAGGFWGEKKSSFHGERFAFAASALSGLPAALFSFGENAAIYCILVSKQGFMLAGMPTA</sequence>
<name>A0A8B9VUR3_9AVES</name>
<dbReference type="Proteomes" id="UP000694549">
    <property type="component" value="Unplaced"/>
</dbReference>
<dbReference type="PANTHER" id="PTHR15960">
    <property type="entry name" value="LD44032P"/>
    <property type="match status" value="1"/>
</dbReference>
<proteinExistence type="predicted"/>
<dbReference type="AlphaFoldDB" id="A0A8B9VUR3"/>
<feature type="compositionally biased region" description="Acidic residues" evidence="1">
    <location>
        <begin position="133"/>
        <end position="147"/>
    </location>
</feature>
<dbReference type="InterPro" id="IPR038870">
    <property type="entry name" value="UBAP1"/>
</dbReference>
<feature type="region of interest" description="Disordered" evidence="1">
    <location>
        <begin position="170"/>
        <end position="192"/>
    </location>
</feature>
<keyword evidence="4" id="KW-1185">Reference proteome</keyword>
<organism evidence="3 4">
    <name type="scientific">Anas zonorhyncha</name>
    <name type="common">Eastern spot-billed duck</name>
    <dbReference type="NCBI Taxonomy" id="75864"/>
    <lineage>
        <taxon>Eukaryota</taxon>
        <taxon>Metazoa</taxon>
        <taxon>Chordata</taxon>
        <taxon>Craniata</taxon>
        <taxon>Vertebrata</taxon>
        <taxon>Euteleostomi</taxon>
        <taxon>Archelosauria</taxon>
        <taxon>Archosauria</taxon>
        <taxon>Dinosauria</taxon>
        <taxon>Saurischia</taxon>
        <taxon>Theropoda</taxon>
        <taxon>Coelurosauria</taxon>
        <taxon>Aves</taxon>
        <taxon>Neognathae</taxon>
        <taxon>Galloanserae</taxon>
        <taxon>Anseriformes</taxon>
        <taxon>Anatidae</taxon>
        <taxon>Anatinae</taxon>
        <taxon>Anas</taxon>
    </lineage>
</organism>
<dbReference type="Ensembl" id="ENSAZOT00000029415.1">
    <property type="protein sequence ID" value="ENSAZOP00000027444.1"/>
    <property type="gene ID" value="ENSAZOG00000017397.1"/>
</dbReference>
<reference evidence="3" key="1">
    <citation type="submission" date="2025-08" db="UniProtKB">
        <authorList>
            <consortium name="Ensembl"/>
        </authorList>
    </citation>
    <scope>IDENTIFICATION</scope>
</reference>
<dbReference type="GO" id="GO:0043162">
    <property type="term" value="P:ubiquitin-dependent protein catabolic process via the multivesicular body sorting pathway"/>
    <property type="evidence" value="ECO:0007669"/>
    <property type="project" value="InterPro"/>
</dbReference>
<evidence type="ECO:0000313" key="4">
    <source>
        <dbReference type="Proteomes" id="UP000694549"/>
    </source>
</evidence>
<evidence type="ECO:0000256" key="1">
    <source>
        <dbReference type="SAM" id="MobiDB-lite"/>
    </source>
</evidence>
<feature type="compositionally biased region" description="Basic and acidic residues" evidence="1">
    <location>
        <begin position="116"/>
        <end position="132"/>
    </location>
</feature>
<protein>
    <submittedName>
        <fullName evidence="3">Ubiquitin associated protein 1 like</fullName>
    </submittedName>
</protein>
<dbReference type="PROSITE" id="PS51497">
    <property type="entry name" value="UMA"/>
    <property type="match status" value="1"/>
</dbReference>